<comment type="similarity">
    <text evidence="5">Belongs to the ROH1 family.</text>
</comment>
<keyword evidence="4 7" id="KW-0472">Membrane</keyword>
<dbReference type="Pfam" id="PF05633">
    <property type="entry name" value="ROH1-like"/>
    <property type="match status" value="2"/>
</dbReference>
<dbReference type="EMBL" id="AM432525">
    <property type="protein sequence ID" value="CAN78200.1"/>
    <property type="molecule type" value="Genomic_DNA"/>
</dbReference>
<name>A5AQV6_VITVI</name>
<keyword evidence="3 7" id="KW-1133">Transmembrane helix</keyword>
<evidence type="ECO:0000256" key="3">
    <source>
        <dbReference type="ARBA" id="ARBA00022989"/>
    </source>
</evidence>
<keyword evidence="2 7" id="KW-0812">Transmembrane</keyword>
<dbReference type="GO" id="GO:0016020">
    <property type="term" value="C:membrane"/>
    <property type="evidence" value="ECO:0007669"/>
    <property type="project" value="UniProtKB-SubCell"/>
</dbReference>
<protein>
    <submittedName>
        <fullName evidence="8">Uncharacterized protein</fullName>
    </submittedName>
</protein>
<evidence type="ECO:0000256" key="2">
    <source>
        <dbReference type="ARBA" id="ARBA00022692"/>
    </source>
</evidence>
<evidence type="ECO:0000256" key="7">
    <source>
        <dbReference type="SAM" id="Phobius"/>
    </source>
</evidence>
<gene>
    <name evidence="8" type="ORF">VITISV_016086</name>
</gene>
<dbReference type="ExpressionAtlas" id="A5AQV6">
    <property type="expression patterns" value="baseline and differential"/>
</dbReference>
<organism evidence="8">
    <name type="scientific">Vitis vinifera</name>
    <name type="common">Grape</name>
    <dbReference type="NCBI Taxonomy" id="29760"/>
    <lineage>
        <taxon>Eukaryota</taxon>
        <taxon>Viridiplantae</taxon>
        <taxon>Streptophyta</taxon>
        <taxon>Embryophyta</taxon>
        <taxon>Tracheophyta</taxon>
        <taxon>Spermatophyta</taxon>
        <taxon>Magnoliopsida</taxon>
        <taxon>eudicotyledons</taxon>
        <taxon>Gunneridae</taxon>
        <taxon>Pentapetalae</taxon>
        <taxon>rosids</taxon>
        <taxon>Vitales</taxon>
        <taxon>Vitaceae</taxon>
        <taxon>Viteae</taxon>
        <taxon>Vitis</taxon>
    </lineage>
</organism>
<evidence type="ECO:0000256" key="1">
    <source>
        <dbReference type="ARBA" id="ARBA00004167"/>
    </source>
</evidence>
<comment type="subcellular location">
    <subcellularLocation>
        <location evidence="1">Membrane</location>
        <topology evidence="1">Single-pass membrane protein</topology>
    </subcellularLocation>
</comment>
<evidence type="ECO:0000256" key="5">
    <source>
        <dbReference type="ARBA" id="ARBA00035114"/>
    </source>
</evidence>
<evidence type="ECO:0000256" key="4">
    <source>
        <dbReference type="ARBA" id="ARBA00023136"/>
    </source>
</evidence>
<feature type="transmembrane region" description="Helical" evidence="7">
    <location>
        <begin position="191"/>
        <end position="212"/>
    </location>
</feature>
<feature type="region of interest" description="Disordered" evidence="6">
    <location>
        <begin position="323"/>
        <end position="383"/>
    </location>
</feature>
<evidence type="ECO:0000256" key="6">
    <source>
        <dbReference type="SAM" id="MobiDB-lite"/>
    </source>
</evidence>
<proteinExistence type="inferred from homology"/>
<accession>A5AQV6</accession>
<dbReference type="AlphaFoldDB" id="A5AQV6"/>
<dbReference type="InterPro" id="IPR008511">
    <property type="entry name" value="ROH1-like"/>
</dbReference>
<feature type="compositionally biased region" description="Basic and acidic residues" evidence="6">
    <location>
        <begin position="352"/>
        <end position="377"/>
    </location>
</feature>
<reference evidence="8" key="1">
    <citation type="journal article" date="2007" name="PLoS ONE">
        <title>The first genome sequence of an elite grapevine cultivar (Pinot noir Vitis vinifera L.): coping with a highly heterozygous genome.</title>
        <authorList>
            <person name="Velasco R."/>
            <person name="Zharkikh A."/>
            <person name="Troggio M."/>
            <person name="Cartwright D.A."/>
            <person name="Cestaro A."/>
            <person name="Pruss D."/>
            <person name="Pindo M."/>
            <person name="FitzGerald L.M."/>
            <person name="Vezzulli S."/>
            <person name="Reid J."/>
            <person name="Malacarne G."/>
            <person name="Iliev D."/>
            <person name="Coppola G."/>
            <person name="Wardell B."/>
            <person name="Micheletti D."/>
            <person name="Macalma T."/>
            <person name="Facci M."/>
            <person name="Mitchell J.T."/>
            <person name="Perazzolli M."/>
            <person name="Eldredge G."/>
            <person name="Gatto P."/>
            <person name="Oyzerski R."/>
            <person name="Moretto M."/>
            <person name="Gutin N."/>
            <person name="Stefanini M."/>
            <person name="Chen Y."/>
            <person name="Segala C."/>
            <person name="Davenport C."/>
            <person name="Dematte L."/>
            <person name="Mraz A."/>
            <person name="Battilana J."/>
            <person name="Stormo K."/>
            <person name="Costa F."/>
            <person name="Tao Q."/>
            <person name="Si-Ammour A."/>
            <person name="Harkins T."/>
            <person name="Lackey A."/>
            <person name="Perbost C."/>
            <person name="Taillon B."/>
            <person name="Stella A."/>
            <person name="Solovyev V."/>
            <person name="Fawcett J.A."/>
            <person name="Sterck L."/>
            <person name="Vandepoele K."/>
            <person name="Grando S.M."/>
            <person name="Toppo S."/>
            <person name="Moser C."/>
            <person name="Lanchbury J."/>
            <person name="Bogden R."/>
            <person name="Skolnick M."/>
            <person name="Sgaramella V."/>
            <person name="Bhatnagar S.K."/>
            <person name="Fontana P."/>
            <person name="Gutin A."/>
            <person name="Van de Peer Y."/>
            <person name="Salamini F."/>
            <person name="Viola R."/>
        </authorList>
    </citation>
    <scope>NUCLEOTIDE SEQUENCE</scope>
</reference>
<evidence type="ECO:0000313" key="8">
    <source>
        <dbReference type="EMBL" id="CAN78200.1"/>
    </source>
</evidence>
<feature type="compositionally biased region" description="Polar residues" evidence="6">
    <location>
        <begin position="338"/>
        <end position="347"/>
    </location>
</feature>
<sequence>MFQVGVSRFSAFSPFSGSRNCSLPNNFELLSCSFDDALIRRLKALNPPSLTLSWLSLAVDFLSTIHAEVRSLISNLKPSASDDSLACFLDDSVKLLDVCNSISSEIERLRQRRLLINFVIHLLDFSGEGPAPEKLKKARDSLADWANCPRGFTKRRFENDVKVLIHDLARGLGNAPRGKISSVERLVRRTVYTVGAMTVFFAGVVVFSLYGLPDLVAIQIPAEFAWADSFAELQTTISEKIKGSKIGELNGVETRIRTVCDAVDDVARGDPEKDKKERLKDAVKELATAAKTFSEGLDGLHNGVNGMFHTVLGARNDMLDSYRVGGNGGKPKKQQPKVITNQVQSSGVEGGTKNESDGATNREKTIYEKPDRARGSDEDVNGTLPQKVMQKSGYAKGKYARMGPIWEVSSFDADFMDFMKRSFVTDPVALAPTVIKIQSLQRGPMPPSGSPNCEMKCFLNNLHWASVGASSPYERLSETMVTGCGPWLFVVIACKTRFTLIDDPDDYIRMTHADYPDVLRSGCIMKVVRMSMLCQRCLLFLG</sequence>
<dbReference type="PANTHER" id="PTHR31509">
    <property type="entry name" value="BPS1-LIKE PROTEIN"/>
    <property type="match status" value="1"/>
</dbReference>